<comment type="subcellular location">
    <subcellularLocation>
        <location evidence="1 8">Cell membrane</location>
        <topology evidence="1 8">Multi-pass membrane protein</topology>
    </subcellularLocation>
</comment>
<reference evidence="9 10" key="1">
    <citation type="submission" date="2018-10" db="EMBL/GenBank/DDBJ databases">
        <title>Genomic Encyclopedia of Type Strains, Phase IV (KMG-IV): sequencing the most valuable type-strain genomes for metagenomic binning, comparative biology and taxonomic classification.</title>
        <authorList>
            <person name="Goeker M."/>
        </authorList>
    </citation>
    <scope>NUCLEOTIDE SEQUENCE [LARGE SCALE GENOMIC DNA]</scope>
    <source>
        <strain evidence="9 10">DSM 3303</strain>
    </source>
</reference>
<dbReference type="RefSeq" id="WP_120811051.1">
    <property type="nucleotide sequence ID" value="NZ_RBID01000016.1"/>
</dbReference>
<evidence type="ECO:0000256" key="8">
    <source>
        <dbReference type="RuleBase" id="RU363041"/>
    </source>
</evidence>
<keyword evidence="7 8" id="KW-0472">Membrane</keyword>
<evidence type="ECO:0000256" key="1">
    <source>
        <dbReference type="ARBA" id="ARBA00004651"/>
    </source>
</evidence>
<dbReference type="AlphaFoldDB" id="A0A495B7S4"/>
<dbReference type="Proteomes" id="UP000279384">
    <property type="component" value="Unassembled WGS sequence"/>
</dbReference>
<evidence type="ECO:0000256" key="5">
    <source>
        <dbReference type="ARBA" id="ARBA00022692"/>
    </source>
</evidence>
<evidence type="ECO:0000256" key="4">
    <source>
        <dbReference type="ARBA" id="ARBA00022475"/>
    </source>
</evidence>
<feature type="transmembrane region" description="Helical" evidence="8">
    <location>
        <begin position="69"/>
        <end position="88"/>
    </location>
</feature>
<dbReference type="InterPro" id="IPR052017">
    <property type="entry name" value="TSUP"/>
</dbReference>
<keyword evidence="6 8" id="KW-1133">Transmembrane helix</keyword>
<evidence type="ECO:0000256" key="7">
    <source>
        <dbReference type="ARBA" id="ARBA00023136"/>
    </source>
</evidence>
<organism evidence="9 10">
    <name type="scientific">Vogesella indigofera</name>
    <name type="common">Pseudomonas indigofera</name>
    <dbReference type="NCBI Taxonomy" id="45465"/>
    <lineage>
        <taxon>Bacteria</taxon>
        <taxon>Pseudomonadati</taxon>
        <taxon>Pseudomonadota</taxon>
        <taxon>Betaproteobacteria</taxon>
        <taxon>Neisseriales</taxon>
        <taxon>Chromobacteriaceae</taxon>
        <taxon>Vogesella</taxon>
    </lineage>
</organism>
<evidence type="ECO:0000313" key="9">
    <source>
        <dbReference type="EMBL" id="RKQ57028.1"/>
    </source>
</evidence>
<dbReference type="PANTHER" id="PTHR30269">
    <property type="entry name" value="TRANSMEMBRANE PROTEIN YFCA"/>
    <property type="match status" value="1"/>
</dbReference>
<feature type="transmembrane region" description="Helical" evidence="8">
    <location>
        <begin position="94"/>
        <end position="114"/>
    </location>
</feature>
<gene>
    <name evidence="9" type="ORF">C8E02_2485</name>
</gene>
<feature type="transmembrane region" description="Helical" evidence="8">
    <location>
        <begin position="135"/>
        <end position="153"/>
    </location>
</feature>
<dbReference type="EMBL" id="RBID01000016">
    <property type="protein sequence ID" value="RKQ57028.1"/>
    <property type="molecule type" value="Genomic_DNA"/>
</dbReference>
<keyword evidence="3" id="KW-0813">Transport</keyword>
<comment type="caution">
    <text evidence="9">The sequence shown here is derived from an EMBL/GenBank/DDBJ whole genome shotgun (WGS) entry which is preliminary data.</text>
</comment>
<feature type="transmembrane region" description="Helical" evidence="8">
    <location>
        <begin position="230"/>
        <end position="248"/>
    </location>
</feature>
<accession>A0A495B7S4</accession>
<dbReference type="GO" id="GO:0005886">
    <property type="term" value="C:plasma membrane"/>
    <property type="evidence" value="ECO:0007669"/>
    <property type="project" value="UniProtKB-SubCell"/>
</dbReference>
<keyword evidence="4 8" id="KW-1003">Cell membrane</keyword>
<evidence type="ECO:0000313" key="10">
    <source>
        <dbReference type="Proteomes" id="UP000279384"/>
    </source>
</evidence>
<sequence>MLTLSFLCAFAFLAGLIDAAVGGGGLIQIPALFNALPNVSVPALFGTNKMASAMGTLSAARSYLRQVTIPWRLVLPAAAAAFVMSFAGAAAVSLIPASVMRPLVLVLLIVMAVYTFRKKTLGAVHAPVAIGRRELVVGVLIGAAIGFYDGLFGPGTGSFLMFLFVRFFAFDFLHASASAKVVNLSTNIAALSFFIPTGNVLFGYALPMAVCNVAGAMVGSHIAMRKGAGFVRILFLLLVSVLILKLAYDMLK</sequence>
<proteinExistence type="inferred from homology"/>
<evidence type="ECO:0000256" key="3">
    <source>
        <dbReference type="ARBA" id="ARBA00022448"/>
    </source>
</evidence>
<dbReference type="Pfam" id="PF01925">
    <property type="entry name" value="TauE"/>
    <property type="match status" value="1"/>
</dbReference>
<dbReference type="PANTHER" id="PTHR30269:SF0">
    <property type="entry name" value="MEMBRANE TRANSPORTER PROTEIN YFCA-RELATED"/>
    <property type="match status" value="1"/>
</dbReference>
<comment type="similarity">
    <text evidence="2 8">Belongs to the 4-toluene sulfonate uptake permease (TSUP) (TC 2.A.102) family.</text>
</comment>
<name>A0A495B7S4_VOGIN</name>
<keyword evidence="5 8" id="KW-0812">Transmembrane</keyword>
<evidence type="ECO:0000256" key="6">
    <source>
        <dbReference type="ARBA" id="ARBA00022989"/>
    </source>
</evidence>
<evidence type="ECO:0000256" key="2">
    <source>
        <dbReference type="ARBA" id="ARBA00009142"/>
    </source>
</evidence>
<dbReference type="InterPro" id="IPR002781">
    <property type="entry name" value="TM_pro_TauE-like"/>
</dbReference>
<protein>
    <recommendedName>
        <fullName evidence="8">Probable membrane transporter protein</fullName>
    </recommendedName>
</protein>